<dbReference type="InParanoid" id="A0A804PJG7"/>
<dbReference type="Proteomes" id="UP000007305">
    <property type="component" value="Chromosome 5"/>
</dbReference>
<feature type="compositionally biased region" description="Basic residues" evidence="1">
    <location>
        <begin position="192"/>
        <end position="215"/>
    </location>
</feature>
<feature type="compositionally biased region" description="Basic residues" evidence="1">
    <location>
        <begin position="452"/>
        <end position="463"/>
    </location>
</feature>
<feature type="region of interest" description="Disordered" evidence="1">
    <location>
        <begin position="363"/>
        <end position="519"/>
    </location>
</feature>
<evidence type="ECO:0000256" key="1">
    <source>
        <dbReference type="SAM" id="MobiDB-lite"/>
    </source>
</evidence>
<dbReference type="Gramene" id="Zm00001eb244400_T001">
    <property type="protein sequence ID" value="Zm00001eb244400_P001"/>
    <property type="gene ID" value="Zm00001eb244400"/>
</dbReference>
<organism evidence="2 3">
    <name type="scientific">Zea mays</name>
    <name type="common">Maize</name>
    <dbReference type="NCBI Taxonomy" id="4577"/>
    <lineage>
        <taxon>Eukaryota</taxon>
        <taxon>Viridiplantae</taxon>
        <taxon>Streptophyta</taxon>
        <taxon>Embryophyta</taxon>
        <taxon>Tracheophyta</taxon>
        <taxon>Spermatophyta</taxon>
        <taxon>Magnoliopsida</taxon>
        <taxon>Liliopsida</taxon>
        <taxon>Poales</taxon>
        <taxon>Poaceae</taxon>
        <taxon>PACMAD clade</taxon>
        <taxon>Panicoideae</taxon>
        <taxon>Andropogonodae</taxon>
        <taxon>Andropogoneae</taxon>
        <taxon>Tripsacinae</taxon>
        <taxon>Zea</taxon>
    </lineage>
</organism>
<keyword evidence="3" id="KW-1185">Reference proteome</keyword>
<reference evidence="3" key="1">
    <citation type="journal article" date="2009" name="Science">
        <title>The B73 maize genome: complexity, diversity, and dynamics.</title>
        <authorList>
            <person name="Schnable P.S."/>
            <person name="Ware D."/>
            <person name="Fulton R.S."/>
            <person name="Stein J.C."/>
            <person name="Wei F."/>
            <person name="Pasternak S."/>
            <person name="Liang C."/>
            <person name="Zhang J."/>
            <person name="Fulton L."/>
            <person name="Graves T.A."/>
            <person name="Minx P."/>
            <person name="Reily A.D."/>
            <person name="Courtney L."/>
            <person name="Kruchowski S.S."/>
            <person name="Tomlinson C."/>
            <person name="Strong C."/>
            <person name="Delehaunty K."/>
            <person name="Fronick C."/>
            <person name="Courtney B."/>
            <person name="Rock S.M."/>
            <person name="Belter E."/>
            <person name="Du F."/>
            <person name="Kim K."/>
            <person name="Abbott R.M."/>
            <person name="Cotton M."/>
            <person name="Levy A."/>
            <person name="Marchetto P."/>
            <person name="Ochoa K."/>
            <person name="Jackson S.M."/>
            <person name="Gillam B."/>
            <person name="Chen W."/>
            <person name="Yan L."/>
            <person name="Higginbotham J."/>
            <person name="Cardenas M."/>
            <person name="Waligorski J."/>
            <person name="Applebaum E."/>
            <person name="Phelps L."/>
            <person name="Falcone J."/>
            <person name="Kanchi K."/>
            <person name="Thane T."/>
            <person name="Scimone A."/>
            <person name="Thane N."/>
            <person name="Henke J."/>
            <person name="Wang T."/>
            <person name="Ruppert J."/>
            <person name="Shah N."/>
            <person name="Rotter K."/>
            <person name="Hodges J."/>
            <person name="Ingenthron E."/>
            <person name="Cordes M."/>
            <person name="Kohlberg S."/>
            <person name="Sgro J."/>
            <person name="Delgado B."/>
            <person name="Mead K."/>
            <person name="Chinwalla A."/>
            <person name="Leonard S."/>
            <person name="Crouse K."/>
            <person name="Collura K."/>
            <person name="Kudrna D."/>
            <person name="Currie J."/>
            <person name="He R."/>
            <person name="Angelova A."/>
            <person name="Rajasekar S."/>
            <person name="Mueller T."/>
            <person name="Lomeli R."/>
            <person name="Scara G."/>
            <person name="Ko A."/>
            <person name="Delaney K."/>
            <person name="Wissotski M."/>
            <person name="Lopez G."/>
            <person name="Campos D."/>
            <person name="Braidotti M."/>
            <person name="Ashley E."/>
            <person name="Golser W."/>
            <person name="Kim H."/>
            <person name="Lee S."/>
            <person name="Lin J."/>
            <person name="Dujmic Z."/>
            <person name="Kim W."/>
            <person name="Talag J."/>
            <person name="Zuccolo A."/>
            <person name="Fan C."/>
            <person name="Sebastian A."/>
            <person name="Kramer M."/>
            <person name="Spiegel L."/>
            <person name="Nascimento L."/>
            <person name="Zutavern T."/>
            <person name="Miller B."/>
            <person name="Ambroise C."/>
            <person name="Muller S."/>
            <person name="Spooner W."/>
            <person name="Narechania A."/>
            <person name="Ren L."/>
            <person name="Wei S."/>
            <person name="Kumari S."/>
            <person name="Faga B."/>
            <person name="Levy M.J."/>
            <person name="McMahan L."/>
            <person name="Van Buren P."/>
            <person name="Vaughn M.W."/>
            <person name="Ying K."/>
            <person name="Yeh C.-T."/>
            <person name="Emrich S.J."/>
            <person name="Jia Y."/>
            <person name="Kalyanaraman A."/>
            <person name="Hsia A.-P."/>
            <person name="Barbazuk W.B."/>
            <person name="Baucom R.S."/>
            <person name="Brutnell T.P."/>
            <person name="Carpita N.C."/>
            <person name="Chaparro C."/>
            <person name="Chia J.-M."/>
            <person name="Deragon J.-M."/>
            <person name="Estill J.C."/>
            <person name="Fu Y."/>
            <person name="Jeddeloh J.A."/>
            <person name="Han Y."/>
            <person name="Lee H."/>
            <person name="Li P."/>
            <person name="Lisch D.R."/>
            <person name="Liu S."/>
            <person name="Liu Z."/>
            <person name="Nagel D.H."/>
            <person name="McCann M.C."/>
            <person name="SanMiguel P."/>
            <person name="Myers A.M."/>
            <person name="Nettleton D."/>
            <person name="Nguyen J."/>
            <person name="Penning B.W."/>
            <person name="Ponnala L."/>
            <person name="Schneider K.L."/>
            <person name="Schwartz D.C."/>
            <person name="Sharma A."/>
            <person name="Soderlund C."/>
            <person name="Springer N.M."/>
            <person name="Sun Q."/>
            <person name="Wang H."/>
            <person name="Waterman M."/>
            <person name="Westerman R."/>
            <person name="Wolfgruber T.K."/>
            <person name="Yang L."/>
            <person name="Yu Y."/>
            <person name="Zhang L."/>
            <person name="Zhou S."/>
            <person name="Zhu Q."/>
            <person name="Bennetzen J.L."/>
            <person name="Dawe R.K."/>
            <person name="Jiang J."/>
            <person name="Jiang N."/>
            <person name="Presting G.G."/>
            <person name="Wessler S.R."/>
            <person name="Aluru S."/>
            <person name="Martienssen R.A."/>
            <person name="Clifton S.W."/>
            <person name="McCombie W.R."/>
            <person name="Wing R.A."/>
            <person name="Wilson R.K."/>
        </authorList>
    </citation>
    <scope>NUCLEOTIDE SEQUENCE [LARGE SCALE GENOMIC DNA]</scope>
    <source>
        <strain evidence="3">cv. B73</strain>
    </source>
</reference>
<protein>
    <submittedName>
        <fullName evidence="2">Uncharacterized protein</fullName>
    </submittedName>
</protein>
<name>A0A804PJG7_MAIZE</name>
<feature type="compositionally biased region" description="Low complexity" evidence="1">
    <location>
        <begin position="390"/>
        <end position="407"/>
    </location>
</feature>
<feature type="compositionally biased region" description="Low complexity" evidence="1">
    <location>
        <begin position="496"/>
        <end position="508"/>
    </location>
</feature>
<sequence length="519" mass="55334">MPAGVVAPPAIHGGAGREETGSRRWRGGYVHPTSVSDRWPVSPGGGPSPELKRRPVSLSLVRPGPFRPSKEGSSQAAIPLRPGDDSLASPSPPDATATTPEPEAQKIIGTIPRCPSIPEISPRKPSPPSFPAAGRQISGHGRRRRGLPVALAVPVALSVSVSAPRGRPRHGRRGAARPRRRRYPPPQALAFLRRRRRRPRGRMERRRHLHAHRRLGGALRGAGPGQPPPPAVAGGRRGRLLSRQLLQGAQIRRPVQEPHRHAQEEVQGREGQARLRLALLRPPRRPARSRAAQAQFFFLLGCCCCGGGGGSPERRAHGPSAHQLPAAHPHAPPLLRGGKVEDAVAAAPAVGVVRLLRRVPAVRGGERQEAARGGARRRRRGQRRGEQRQPRAGSARAGAGDPAARGGVRARGERQEGPGTPDGAGAPGLRPAAGGAARAVLPQDADGALQGHGRRGHRHAHAHGRPDPYGRQRHAESGRDRRGRHQQQSPRSVPHQGQQAPACPAAGALPEQHKPHRGR</sequence>
<reference evidence="2" key="2">
    <citation type="submission" date="2019-07" db="EMBL/GenBank/DDBJ databases">
        <authorList>
            <person name="Seetharam A."/>
            <person name="Woodhouse M."/>
            <person name="Cannon E."/>
        </authorList>
    </citation>
    <scope>NUCLEOTIDE SEQUENCE [LARGE SCALE GENOMIC DNA]</scope>
    <source>
        <strain evidence="2">cv. B73</strain>
    </source>
</reference>
<feature type="region of interest" description="Disordered" evidence="1">
    <location>
        <begin position="162"/>
        <end position="236"/>
    </location>
</feature>
<evidence type="ECO:0000313" key="2">
    <source>
        <dbReference type="EnsemblPlants" id="Zm00001eb244400_P001"/>
    </source>
</evidence>
<feature type="region of interest" description="Disordered" evidence="1">
    <location>
        <begin position="1"/>
        <end position="144"/>
    </location>
</feature>
<feature type="compositionally biased region" description="Low complexity" evidence="1">
    <location>
        <begin position="427"/>
        <end position="439"/>
    </location>
</feature>
<feature type="compositionally biased region" description="Low complexity" evidence="1">
    <location>
        <begin position="85"/>
        <end position="102"/>
    </location>
</feature>
<feature type="region of interest" description="Disordered" evidence="1">
    <location>
        <begin position="311"/>
        <end position="336"/>
    </location>
</feature>
<accession>A0A804PJG7</accession>
<feature type="compositionally biased region" description="Low complexity" evidence="1">
    <location>
        <begin position="321"/>
        <end position="335"/>
    </location>
</feature>
<dbReference type="EnsemblPlants" id="Zm00001eb244400_T001">
    <property type="protein sequence ID" value="Zm00001eb244400_P001"/>
    <property type="gene ID" value="Zm00001eb244400"/>
</dbReference>
<feature type="compositionally biased region" description="Basic residues" evidence="1">
    <location>
        <begin position="166"/>
        <end position="183"/>
    </location>
</feature>
<reference evidence="2" key="3">
    <citation type="submission" date="2021-05" db="UniProtKB">
        <authorList>
            <consortium name="EnsemblPlants"/>
        </authorList>
    </citation>
    <scope>IDENTIFICATION</scope>
    <source>
        <strain evidence="2">cv. B73</strain>
    </source>
</reference>
<feature type="compositionally biased region" description="Basic and acidic residues" evidence="1">
    <location>
        <begin position="464"/>
        <end position="480"/>
    </location>
</feature>
<evidence type="ECO:0000313" key="3">
    <source>
        <dbReference type="Proteomes" id="UP000007305"/>
    </source>
</evidence>
<proteinExistence type="predicted"/>
<dbReference type="AlphaFoldDB" id="A0A804PJG7"/>